<name>M2QXA8_CERS8</name>
<dbReference type="HOGENOM" id="CLU_1927346_0_0_1"/>
<keyword evidence="3" id="KW-1185">Reference proteome</keyword>
<reference evidence="2 3" key="1">
    <citation type="journal article" date="2012" name="Proc. Natl. Acad. Sci. U.S.A.">
        <title>Comparative genomics of Ceriporiopsis subvermispora and Phanerochaete chrysosporium provide insight into selective ligninolysis.</title>
        <authorList>
            <person name="Fernandez-Fueyo E."/>
            <person name="Ruiz-Duenas F.J."/>
            <person name="Ferreira P."/>
            <person name="Floudas D."/>
            <person name="Hibbett D.S."/>
            <person name="Canessa P."/>
            <person name="Larrondo L.F."/>
            <person name="James T.Y."/>
            <person name="Seelenfreund D."/>
            <person name="Lobos S."/>
            <person name="Polanco R."/>
            <person name="Tello M."/>
            <person name="Honda Y."/>
            <person name="Watanabe T."/>
            <person name="Watanabe T."/>
            <person name="Ryu J.S."/>
            <person name="Kubicek C.P."/>
            <person name="Schmoll M."/>
            <person name="Gaskell J."/>
            <person name="Hammel K.E."/>
            <person name="St John F.J."/>
            <person name="Vanden Wymelenberg A."/>
            <person name="Sabat G."/>
            <person name="Splinter BonDurant S."/>
            <person name="Syed K."/>
            <person name="Yadav J.S."/>
            <person name="Doddapaneni H."/>
            <person name="Subramanian V."/>
            <person name="Lavin J.L."/>
            <person name="Oguiza J.A."/>
            <person name="Perez G."/>
            <person name="Pisabarro A.G."/>
            <person name="Ramirez L."/>
            <person name="Santoyo F."/>
            <person name="Master E."/>
            <person name="Coutinho P.M."/>
            <person name="Henrissat B."/>
            <person name="Lombard V."/>
            <person name="Magnuson J.K."/>
            <person name="Kuees U."/>
            <person name="Hori C."/>
            <person name="Igarashi K."/>
            <person name="Samejima M."/>
            <person name="Held B.W."/>
            <person name="Barry K.W."/>
            <person name="LaButti K.M."/>
            <person name="Lapidus A."/>
            <person name="Lindquist E.A."/>
            <person name="Lucas S.M."/>
            <person name="Riley R."/>
            <person name="Salamov A.A."/>
            <person name="Hoffmeister D."/>
            <person name="Schwenk D."/>
            <person name="Hadar Y."/>
            <person name="Yarden O."/>
            <person name="de Vries R.P."/>
            <person name="Wiebenga A."/>
            <person name="Stenlid J."/>
            <person name="Eastwood D."/>
            <person name="Grigoriev I.V."/>
            <person name="Berka R.M."/>
            <person name="Blanchette R.A."/>
            <person name="Kersten P."/>
            <person name="Martinez A.T."/>
            <person name="Vicuna R."/>
            <person name="Cullen D."/>
        </authorList>
    </citation>
    <scope>NUCLEOTIDE SEQUENCE [LARGE SCALE GENOMIC DNA]</scope>
    <source>
        <strain evidence="2 3">B</strain>
    </source>
</reference>
<dbReference type="OrthoDB" id="3244206at2759"/>
<dbReference type="EMBL" id="KB445797">
    <property type="protein sequence ID" value="EMD36760.1"/>
    <property type="molecule type" value="Genomic_DNA"/>
</dbReference>
<dbReference type="AlphaFoldDB" id="M2QXA8"/>
<accession>M2QXA8</accession>
<gene>
    <name evidence="2" type="ORF">CERSUDRAFT_95035</name>
</gene>
<evidence type="ECO:0000313" key="2">
    <source>
        <dbReference type="EMBL" id="EMD36760.1"/>
    </source>
</evidence>
<evidence type="ECO:0000256" key="1">
    <source>
        <dbReference type="SAM" id="MobiDB-lite"/>
    </source>
</evidence>
<evidence type="ECO:0000313" key="3">
    <source>
        <dbReference type="Proteomes" id="UP000016930"/>
    </source>
</evidence>
<organism evidence="2 3">
    <name type="scientific">Ceriporiopsis subvermispora (strain B)</name>
    <name type="common">White-rot fungus</name>
    <name type="synonym">Gelatoporia subvermispora</name>
    <dbReference type="NCBI Taxonomy" id="914234"/>
    <lineage>
        <taxon>Eukaryota</taxon>
        <taxon>Fungi</taxon>
        <taxon>Dikarya</taxon>
        <taxon>Basidiomycota</taxon>
        <taxon>Agaricomycotina</taxon>
        <taxon>Agaricomycetes</taxon>
        <taxon>Polyporales</taxon>
        <taxon>Gelatoporiaceae</taxon>
        <taxon>Gelatoporia</taxon>
    </lineage>
</organism>
<dbReference type="Proteomes" id="UP000016930">
    <property type="component" value="Unassembled WGS sequence"/>
</dbReference>
<sequence>MANEHPVMDMLHMYFPDFITEDEDRRERTKRTYPFHHGLSEEEHTQDREAAIQSLQFVQNVALWRRDPEAYCTAVDKNQESSFANLFPPPLPEEKLRTLLGHYLQQIERMQQVLDDIFGDATSVADDIKQE</sequence>
<feature type="region of interest" description="Disordered" evidence="1">
    <location>
        <begin position="25"/>
        <end position="46"/>
    </location>
</feature>
<protein>
    <submittedName>
        <fullName evidence="2">Uncharacterized protein</fullName>
    </submittedName>
</protein>
<proteinExistence type="predicted"/>